<feature type="region of interest" description="Disordered" evidence="1">
    <location>
        <begin position="44"/>
        <end position="68"/>
    </location>
</feature>
<accession>A0A3S4I8U9</accession>
<evidence type="ECO:0000313" key="2">
    <source>
        <dbReference type="EMBL" id="VEB43640.1"/>
    </source>
</evidence>
<gene>
    <name evidence="2" type="ORF">NCTC9695_04099</name>
</gene>
<organism evidence="2 3">
    <name type="scientific">Chromobacterium violaceum</name>
    <dbReference type="NCBI Taxonomy" id="536"/>
    <lineage>
        <taxon>Bacteria</taxon>
        <taxon>Pseudomonadati</taxon>
        <taxon>Pseudomonadota</taxon>
        <taxon>Betaproteobacteria</taxon>
        <taxon>Neisseriales</taxon>
        <taxon>Chromobacteriaceae</taxon>
        <taxon>Chromobacterium</taxon>
    </lineage>
</organism>
<reference evidence="2 3" key="1">
    <citation type="submission" date="2018-12" db="EMBL/GenBank/DDBJ databases">
        <authorList>
            <consortium name="Pathogen Informatics"/>
        </authorList>
    </citation>
    <scope>NUCLEOTIDE SEQUENCE [LARGE SCALE GENOMIC DNA]</scope>
    <source>
        <strain evidence="2 3">NCTC9695</strain>
    </source>
</reference>
<dbReference type="Proteomes" id="UP000275777">
    <property type="component" value="Chromosome"/>
</dbReference>
<dbReference type="EMBL" id="LR134182">
    <property type="protein sequence ID" value="VEB43640.1"/>
    <property type="molecule type" value="Genomic_DNA"/>
</dbReference>
<dbReference type="AlphaFoldDB" id="A0A3S4I8U9"/>
<protein>
    <submittedName>
        <fullName evidence="2">Uncharacterized protein</fullName>
    </submittedName>
</protein>
<evidence type="ECO:0000313" key="3">
    <source>
        <dbReference type="Proteomes" id="UP000275777"/>
    </source>
</evidence>
<sequence length="92" mass="10017">MVIISCDDEIGIVCVSRGFGARDGLGQIGAGTFGVRVRQWTPTRRRGASAIRKGGRDDERGRGKNRPLADEIRPATIAELLAASPRYCQCWT</sequence>
<feature type="compositionally biased region" description="Basic and acidic residues" evidence="1">
    <location>
        <begin position="54"/>
        <end position="68"/>
    </location>
</feature>
<name>A0A3S4I8U9_CHRVL</name>
<evidence type="ECO:0000256" key="1">
    <source>
        <dbReference type="SAM" id="MobiDB-lite"/>
    </source>
</evidence>
<proteinExistence type="predicted"/>